<sequence length="87" mass="9564">MIVWCSICERPELELTVVGGQLGPGHIAALVRGEKQYRRGDLVDMPEPLHRHHGGHAVQRRLLFLGGSQPGQPGVSMMVLTHPAQPR</sequence>
<gene>
    <name evidence="1" type="ORF">A7U43_22060</name>
</gene>
<dbReference type="STRING" id="1682113.A7U43_22060"/>
<proteinExistence type="predicted"/>
<keyword evidence="2" id="KW-1185">Reference proteome</keyword>
<dbReference type="AlphaFoldDB" id="A0A172UR96"/>
<organism evidence="1 2">
    <name type="scientific">Mycobacterium adipatum</name>
    <dbReference type="NCBI Taxonomy" id="1682113"/>
    <lineage>
        <taxon>Bacteria</taxon>
        <taxon>Bacillati</taxon>
        <taxon>Actinomycetota</taxon>
        <taxon>Actinomycetes</taxon>
        <taxon>Mycobacteriales</taxon>
        <taxon>Mycobacteriaceae</taxon>
        <taxon>Mycobacterium</taxon>
    </lineage>
</organism>
<evidence type="ECO:0000313" key="1">
    <source>
        <dbReference type="EMBL" id="ANE81611.1"/>
    </source>
</evidence>
<dbReference type="KEGG" id="madi:A7U43_22060"/>
<accession>A0A172UR96</accession>
<evidence type="ECO:0000313" key="2">
    <source>
        <dbReference type="Proteomes" id="UP000077143"/>
    </source>
</evidence>
<dbReference type="EMBL" id="CP015596">
    <property type="protein sequence ID" value="ANE81611.1"/>
    <property type="molecule type" value="Genomic_DNA"/>
</dbReference>
<name>A0A172UR96_9MYCO</name>
<reference evidence="1 2" key="1">
    <citation type="submission" date="2016-05" db="EMBL/GenBank/DDBJ databases">
        <title>Complete genome sequence of a phthalic acid esters degrading Mycobacterium sp. YC-RL4.</title>
        <authorList>
            <person name="Ren L."/>
            <person name="Fan S."/>
            <person name="Ruth N."/>
            <person name="Jia Y."/>
            <person name="Wang J."/>
            <person name="Qiao C."/>
        </authorList>
    </citation>
    <scope>NUCLEOTIDE SEQUENCE [LARGE SCALE GENOMIC DNA]</scope>
    <source>
        <strain evidence="1 2">YC-RL4</strain>
    </source>
</reference>
<dbReference type="Proteomes" id="UP000077143">
    <property type="component" value="Chromosome"/>
</dbReference>
<protein>
    <submittedName>
        <fullName evidence="1">Uncharacterized protein</fullName>
    </submittedName>
</protein>